<dbReference type="Gene3D" id="3.60.10.10">
    <property type="entry name" value="Endonuclease/exonuclease/phosphatase"/>
    <property type="match status" value="1"/>
</dbReference>
<gene>
    <name evidence="1 3" type="ORF">P152DRAFT_173516</name>
</gene>
<dbReference type="EMBL" id="ML975176">
    <property type="protein sequence ID" value="KAF1809013.1"/>
    <property type="molecule type" value="Genomic_DNA"/>
</dbReference>
<keyword evidence="1" id="KW-0540">Nuclease</keyword>
<proteinExistence type="predicted"/>
<dbReference type="GeneID" id="54414687"/>
<evidence type="ECO:0000313" key="1">
    <source>
        <dbReference type="EMBL" id="KAF1809013.1"/>
    </source>
</evidence>
<dbReference type="InterPro" id="IPR050410">
    <property type="entry name" value="CCR4/nocturin_mRNA_transcr"/>
</dbReference>
<dbReference type="SUPFAM" id="SSF56219">
    <property type="entry name" value="DNase I-like"/>
    <property type="match status" value="1"/>
</dbReference>
<organism evidence="1">
    <name type="scientific">Eremomyces bilateralis CBS 781.70</name>
    <dbReference type="NCBI Taxonomy" id="1392243"/>
    <lineage>
        <taxon>Eukaryota</taxon>
        <taxon>Fungi</taxon>
        <taxon>Dikarya</taxon>
        <taxon>Ascomycota</taxon>
        <taxon>Pezizomycotina</taxon>
        <taxon>Dothideomycetes</taxon>
        <taxon>Dothideomycetes incertae sedis</taxon>
        <taxon>Eremomycetales</taxon>
        <taxon>Eremomycetaceae</taxon>
        <taxon>Eremomyces</taxon>
    </lineage>
</organism>
<keyword evidence="1" id="KW-0269">Exonuclease</keyword>
<dbReference type="PANTHER" id="PTHR12121">
    <property type="entry name" value="CARBON CATABOLITE REPRESSOR PROTEIN 4"/>
    <property type="match status" value="1"/>
</dbReference>
<keyword evidence="1 3" id="KW-0255">Endonuclease</keyword>
<dbReference type="CDD" id="cd09083">
    <property type="entry name" value="EEP-1"/>
    <property type="match status" value="1"/>
</dbReference>
<name>A0A6G1FTC1_9PEZI</name>
<dbReference type="InterPro" id="IPR036691">
    <property type="entry name" value="Endo/exonu/phosph_ase_sf"/>
</dbReference>
<accession>A0A6G1FTC1</accession>
<evidence type="ECO:0000313" key="3">
    <source>
        <dbReference type="RefSeq" id="XP_033530644.1"/>
    </source>
</evidence>
<dbReference type="PANTHER" id="PTHR12121:SF36">
    <property type="entry name" value="ENDONUCLEASE_EXONUCLEASE_PHOSPHATASE DOMAIN-CONTAINING PROTEIN"/>
    <property type="match status" value="1"/>
</dbReference>
<dbReference type="AlphaFoldDB" id="A0A6G1FTC1"/>
<sequence length="321" mass="36108">MKGVFNIAFRIITHNIRYAVSTPSPGEVAWNLRVPGIINELHFNTLYNPEAFICLQEVLHGQLVDVLNGLNRNHPYGMGSGSPPWAYIGVGRDDGEEGGEYSPIIYRPSIWKLEHAETVWLSETPHKPSKGWDAATIRILTIGRFQHRKSKVRVVTMNTHLDHRGSTSRLESAKLIVRQIKKQILKGSIPGLRLNDNHRYKEVLPVILAGDFNSEPTQEAYKVLTSDDSPVQDLQSLTADENLYGDNHTFTGFTDDEWPTKLDFLFVGPKGYDGGGLDWDVRSYAVLPNRFEAGIYISDHRAVVGDIVLSIPKTRRSFYPG</sequence>
<protein>
    <submittedName>
        <fullName evidence="1 3">Endonuclease/exonuclease/phosphatase</fullName>
    </submittedName>
</protein>
<reference evidence="3" key="3">
    <citation type="submission" date="2025-04" db="UniProtKB">
        <authorList>
            <consortium name="RefSeq"/>
        </authorList>
    </citation>
    <scope>IDENTIFICATION</scope>
    <source>
        <strain evidence="3">CBS 781.70</strain>
    </source>
</reference>
<reference evidence="1 3" key="1">
    <citation type="submission" date="2020-01" db="EMBL/GenBank/DDBJ databases">
        <authorList>
            <consortium name="DOE Joint Genome Institute"/>
            <person name="Haridas S."/>
            <person name="Albert R."/>
            <person name="Binder M."/>
            <person name="Bloem J."/>
            <person name="Labutti K."/>
            <person name="Salamov A."/>
            <person name="Andreopoulos B."/>
            <person name="Baker S.E."/>
            <person name="Barry K."/>
            <person name="Bills G."/>
            <person name="Bluhm B.H."/>
            <person name="Cannon C."/>
            <person name="Castanera R."/>
            <person name="Culley D.E."/>
            <person name="Daum C."/>
            <person name="Ezra D."/>
            <person name="Gonzalez J.B."/>
            <person name="Henrissat B."/>
            <person name="Kuo A."/>
            <person name="Liang C."/>
            <person name="Lipzen A."/>
            <person name="Lutzoni F."/>
            <person name="Magnuson J."/>
            <person name="Mondo S."/>
            <person name="Nolan M."/>
            <person name="Ohm R."/>
            <person name="Pangilinan J."/>
            <person name="Park H.-J."/>
            <person name="Ramirez L."/>
            <person name="Alfaro M."/>
            <person name="Sun H."/>
            <person name="Tritt A."/>
            <person name="Yoshinaga Y."/>
            <person name="Zwiers L.-H."/>
            <person name="Turgeon B.G."/>
            <person name="Goodwin S.B."/>
            <person name="Spatafora J.W."/>
            <person name="Crous P.W."/>
            <person name="Grigoriev I.V."/>
        </authorList>
    </citation>
    <scope>NUCLEOTIDE SEQUENCE</scope>
    <source>
        <strain evidence="1 3">CBS 781.70</strain>
    </source>
</reference>
<dbReference type="GO" id="GO:0000175">
    <property type="term" value="F:3'-5'-RNA exonuclease activity"/>
    <property type="evidence" value="ECO:0007669"/>
    <property type="project" value="TreeGrafter"/>
</dbReference>
<dbReference type="RefSeq" id="XP_033530644.1">
    <property type="nucleotide sequence ID" value="XM_033674117.1"/>
</dbReference>
<dbReference type="Proteomes" id="UP000504638">
    <property type="component" value="Unplaced"/>
</dbReference>
<dbReference type="GO" id="GO:0004519">
    <property type="term" value="F:endonuclease activity"/>
    <property type="evidence" value="ECO:0007669"/>
    <property type="project" value="UniProtKB-KW"/>
</dbReference>
<keyword evidence="2" id="KW-1185">Reference proteome</keyword>
<dbReference type="OrthoDB" id="276515at2759"/>
<reference evidence="3" key="2">
    <citation type="submission" date="2020-04" db="EMBL/GenBank/DDBJ databases">
        <authorList>
            <consortium name="NCBI Genome Project"/>
        </authorList>
    </citation>
    <scope>NUCLEOTIDE SEQUENCE</scope>
    <source>
        <strain evidence="3">CBS 781.70</strain>
    </source>
</reference>
<evidence type="ECO:0000313" key="2">
    <source>
        <dbReference type="Proteomes" id="UP000504638"/>
    </source>
</evidence>
<keyword evidence="1" id="KW-0378">Hydrolase</keyword>